<keyword evidence="5" id="KW-0479">Metal-binding</keyword>
<dbReference type="SFLD" id="SFLDG01123">
    <property type="entry name" value="methyltransferase_(Class_B)"/>
    <property type="match status" value="1"/>
</dbReference>
<dbReference type="PROSITE" id="PS51918">
    <property type="entry name" value="RADICAL_SAM"/>
    <property type="match status" value="1"/>
</dbReference>
<comment type="caution">
    <text evidence="9">The sequence shown here is derived from an EMBL/GenBank/DDBJ whole genome shotgun (WGS) entry which is preliminary data.</text>
</comment>
<dbReference type="InterPro" id="IPR058240">
    <property type="entry name" value="rSAM_sf"/>
</dbReference>
<accession>A0A8I1J957</accession>
<evidence type="ECO:0000256" key="1">
    <source>
        <dbReference type="ARBA" id="ARBA00001966"/>
    </source>
</evidence>
<dbReference type="InterPro" id="IPR007197">
    <property type="entry name" value="rSAM"/>
</dbReference>
<reference evidence="9" key="1">
    <citation type="submission" date="2020-12" db="EMBL/GenBank/DDBJ databases">
        <title>Paenibacillus polymyxa LMG 27872: a double-edged sword.</title>
        <authorList>
            <person name="Langendries S."/>
            <person name="Garcia Mendez S."/>
            <person name="Beirinckx S."/>
            <person name="Viaene T."/>
            <person name="Baeyen S."/>
            <person name="Goeminne G."/>
            <person name="Willems A."/>
            <person name="Debode J."/>
            <person name="Goormachtig S."/>
        </authorList>
    </citation>
    <scope>NUCLEOTIDE SEQUENCE</scope>
    <source>
        <strain evidence="9">LMG 27872</strain>
    </source>
</reference>
<evidence type="ECO:0000256" key="3">
    <source>
        <dbReference type="ARBA" id="ARBA00022679"/>
    </source>
</evidence>
<evidence type="ECO:0000256" key="7">
    <source>
        <dbReference type="ARBA" id="ARBA00023014"/>
    </source>
</evidence>
<dbReference type="InterPro" id="IPR051198">
    <property type="entry name" value="BchE-like"/>
</dbReference>
<dbReference type="AlphaFoldDB" id="A0A8I1J957"/>
<dbReference type="InterPro" id="IPR034466">
    <property type="entry name" value="Methyltransferase_Class_B"/>
</dbReference>
<proteinExistence type="predicted"/>
<keyword evidence="7" id="KW-0411">Iron-sulfur</keyword>
<evidence type="ECO:0000256" key="6">
    <source>
        <dbReference type="ARBA" id="ARBA00023004"/>
    </source>
</evidence>
<dbReference type="InterPro" id="IPR023404">
    <property type="entry name" value="rSAM_horseshoe"/>
</dbReference>
<dbReference type="RefSeq" id="WP_165150139.1">
    <property type="nucleotide sequence ID" value="NZ_JAEHFQ010000014.1"/>
</dbReference>
<dbReference type="InterPro" id="IPR006638">
    <property type="entry name" value="Elp3/MiaA/NifB-like_rSAM"/>
</dbReference>
<evidence type="ECO:0000256" key="5">
    <source>
        <dbReference type="ARBA" id="ARBA00022723"/>
    </source>
</evidence>
<dbReference type="EMBL" id="JAEHFQ010000014">
    <property type="protein sequence ID" value="MBM0635691.1"/>
    <property type="molecule type" value="Genomic_DNA"/>
</dbReference>
<protein>
    <submittedName>
        <fullName evidence="9">Radical SAM protein</fullName>
    </submittedName>
</protein>
<dbReference type="SFLD" id="SFLDG01082">
    <property type="entry name" value="B12-binding_domain_containing"/>
    <property type="match status" value="1"/>
</dbReference>
<evidence type="ECO:0000256" key="2">
    <source>
        <dbReference type="ARBA" id="ARBA00022603"/>
    </source>
</evidence>
<dbReference type="Proteomes" id="UP000650605">
    <property type="component" value="Unassembled WGS sequence"/>
</dbReference>
<keyword evidence="6" id="KW-0408">Iron</keyword>
<keyword evidence="4" id="KW-0949">S-adenosyl-L-methionine</keyword>
<dbReference type="GO" id="GO:0046872">
    <property type="term" value="F:metal ion binding"/>
    <property type="evidence" value="ECO:0007669"/>
    <property type="project" value="UniProtKB-KW"/>
</dbReference>
<feature type="domain" description="Radical SAM core" evidence="8">
    <location>
        <begin position="241"/>
        <end position="462"/>
    </location>
</feature>
<evidence type="ECO:0000259" key="8">
    <source>
        <dbReference type="PROSITE" id="PS51918"/>
    </source>
</evidence>
<dbReference type="GO" id="GO:0051539">
    <property type="term" value="F:4 iron, 4 sulfur cluster binding"/>
    <property type="evidence" value="ECO:0007669"/>
    <property type="project" value="UniProtKB-KW"/>
</dbReference>
<evidence type="ECO:0000313" key="10">
    <source>
        <dbReference type="Proteomes" id="UP000650605"/>
    </source>
</evidence>
<comment type="cofactor">
    <cofactor evidence="1">
        <name>[4Fe-4S] cluster</name>
        <dbReference type="ChEBI" id="CHEBI:49883"/>
    </cofactor>
</comment>
<dbReference type="PANTHER" id="PTHR43409:SF7">
    <property type="entry name" value="BLL1977 PROTEIN"/>
    <property type="match status" value="1"/>
</dbReference>
<keyword evidence="3" id="KW-0808">Transferase</keyword>
<dbReference type="Pfam" id="PF04055">
    <property type="entry name" value="Radical_SAM"/>
    <property type="match status" value="1"/>
</dbReference>
<organism evidence="9 10">
    <name type="scientific">Paenibacillus polymyxa</name>
    <name type="common">Bacillus polymyxa</name>
    <dbReference type="NCBI Taxonomy" id="1406"/>
    <lineage>
        <taxon>Bacteria</taxon>
        <taxon>Bacillati</taxon>
        <taxon>Bacillota</taxon>
        <taxon>Bacilli</taxon>
        <taxon>Bacillales</taxon>
        <taxon>Paenibacillaceae</taxon>
        <taxon>Paenibacillus</taxon>
    </lineage>
</organism>
<dbReference type="CDD" id="cd01335">
    <property type="entry name" value="Radical_SAM"/>
    <property type="match status" value="1"/>
</dbReference>
<dbReference type="SMART" id="SM00729">
    <property type="entry name" value="Elp3"/>
    <property type="match status" value="1"/>
</dbReference>
<dbReference type="GO" id="GO:0003824">
    <property type="term" value="F:catalytic activity"/>
    <property type="evidence" value="ECO:0007669"/>
    <property type="project" value="InterPro"/>
</dbReference>
<gene>
    <name evidence="9" type="ORF">JDW19_21525</name>
</gene>
<dbReference type="PANTHER" id="PTHR43409">
    <property type="entry name" value="ANAEROBIC MAGNESIUM-PROTOPORPHYRIN IX MONOMETHYL ESTER CYCLASE-RELATED"/>
    <property type="match status" value="1"/>
</dbReference>
<evidence type="ECO:0000313" key="9">
    <source>
        <dbReference type="EMBL" id="MBM0635691.1"/>
    </source>
</evidence>
<name>A0A8I1J957_PAEPO</name>
<dbReference type="SFLD" id="SFLDS00029">
    <property type="entry name" value="Radical_SAM"/>
    <property type="match status" value="1"/>
</dbReference>
<evidence type="ECO:0000256" key="4">
    <source>
        <dbReference type="ARBA" id="ARBA00022691"/>
    </source>
</evidence>
<sequence length="545" mass="62013">MSTRLGCVVIGNSEYNVPERLLTSDPISQSCCRRQYIRYKGQMLYYNQLFSRLRTTEALDLNPQGFRQGDFTVNEIPYYPAVFLANYLYKHGILTEYVNHFDIEKERVVELLGQKPKVVAISIGPSVNPLPLIKIVKFVRSLSPESKIIVNGLYVYNKWATSGQEEWTRTIRVIGADFYVIHIPGERTVCELVKGIEAGAFLSGVHNVYSYADGEICCNGFEDIESELDSYCIDWEGLGGQIASPIVAMSTSKGCPFHCSFCNFPIKNRLFQTATVDTLEKQLQQLERQGVRFILFNDDTFNVPLGRFKALCRMMIDKGFSFRWFSYFRLKECDEEAVALMKESGCTGVFLGLESADDTVLRNMNKRARLENYRKGLALLNQYGITSFAFFLVGFPGETEESVRRTAEFIDNAGITFFTANLWYADTSTSVYQMKESYGLSGKDFNWKHATMDSLQASDWADYLCLNVKNAIWIPNENFGFQGVPYLMSKGYSMESIKVLLKDASTLMAGNWGHRVTDTAILERMSQVLSFTGPMDEEKRAYERI</sequence>
<dbReference type="Gene3D" id="3.80.30.20">
    <property type="entry name" value="tm_1862 like domain"/>
    <property type="match status" value="1"/>
</dbReference>
<dbReference type="SUPFAM" id="SSF102114">
    <property type="entry name" value="Radical SAM enzymes"/>
    <property type="match status" value="1"/>
</dbReference>
<keyword evidence="2" id="KW-0489">Methyltransferase</keyword>